<proteinExistence type="inferred from homology"/>
<comment type="caution">
    <text evidence="5">The sequence shown here is derived from an EMBL/GenBank/DDBJ whole genome shotgun (WGS) entry which is preliminary data.</text>
</comment>
<keyword evidence="3 4" id="KW-0326">Glycosidase</keyword>
<dbReference type="EMBL" id="JAENIL010000001">
    <property type="protein sequence ID" value="MBK1875292.1"/>
    <property type="molecule type" value="Genomic_DNA"/>
</dbReference>
<evidence type="ECO:0000256" key="1">
    <source>
        <dbReference type="ARBA" id="ARBA00008834"/>
    </source>
</evidence>
<dbReference type="AlphaFoldDB" id="A0A934RVP8"/>
<comment type="similarity">
    <text evidence="1 4">Belongs to the glycosyl hydrolase 28 family.</text>
</comment>
<gene>
    <name evidence="5" type="ORF">JIN87_00360</name>
</gene>
<dbReference type="GO" id="GO:0004650">
    <property type="term" value="F:polygalacturonase activity"/>
    <property type="evidence" value="ECO:0007669"/>
    <property type="project" value="InterPro"/>
</dbReference>
<organism evidence="5 6">
    <name type="scientific">Pelagicoccus mobilis</name>
    <dbReference type="NCBI Taxonomy" id="415221"/>
    <lineage>
        <taxon>Bacteria</taxon>
        <taxon>Pseudomonadati</taxon>
        <taxon>Verrucomicrobiota</taxon>
        <taxon>Opitutia</taxon>
        <taxon>Puniceicoccales</taxon>
        <taxon>Pelagicoccaceae</taxon>
        <taxon>Pelagicoccus</taxon>
    </lineage>
</organism>
<dbReference type="Pfam" id="PF00295">
    <property type="entry name" value="Glyco_hydro_28"/>
    <property type="match status" value="1"/>
</dbReference>
<name>A0A934RVP8_9BACT</name>
<dbReference type="InterPro" id="IPR000743">
    <property type="entry name" value="Glyco_hydro_28"/>
</dbReference>
<protein>
    <submittedName>
        <fullName evidence="5">Right-handed parallel beta-helix repeat-containing protein</fullName>
    </submittedName>
</protein>
<evidence type="ECO:0000256" key="4">
    <source>
        <dbReference type="RuleBase" id="RU361169"/>
    </source>
</evidence>
<reference evidence="5" key="1">
    <citation type="submission" date="2021-01" db="EMBL/GenBank/DDBJ databases">
        <title>Modified the classification status of verrucomicrobia.</title>
        <authorList>
            <person name="Feng X."/>
        </authorList>
    </citation>
    <scope>NUCLEOTIDE SEQUENCE</scope>
    <source>
        <strain evidence="5">KCTC 13126</strain>
    </source>
</reference>
<evidence type="ECO:0000313" key="5">
    <source>
        <dbReference type="EMBL" id="MBK1875292.1"/>
    </source>
</evidence>
<evidence type="ECO:0000313" key="6">
    <source>
        <dbReference type="Proteomes" id="UP000617628"/>
    </source>
</evidence>
<accession>A0A934RVP8</accession>
<dbReference type="Proteomes" id="UP000617628">
    <property type="component" value="Unassembled WGS sequence"/>
</dbReference>
<dbReference type="SMART" id="SM00710">
    <property type="entry name" value="PbH1"/>
    <property type="match status" value="4"/>
</dbReference>
<dbReference type="SUPFAM" id="SSF51126">
    <property type="entry name" value="Pectin lyase-like"/>
    <property type="match status" value="1"/>
</dbReference>
<sequence length="442" mass="48691">MSSFAAVHNVMDYGAIADGRTKDTVAVQAAIDAATKDGGGFVLIPAGKTVVVGTIYLKDYVTLHVENGATLLGSPDIGDYAEDTHKNMYKNEPHMDRCLIFARGAKSFAITGKGVIDGNGHPKNFTNKTGRPMLIRFMECRDITVRNITIQNPAAWASAWLYCDEIVVEGIRIHSRVNHNGDGLDFDGCTNVRVSNSSFDTSDDSICLQASRKDRPCKKIVITNCTFESKWAGMRIGLLSIGDFENVTVSNCTFTNIQDSGLKIQMNEGGSMRNMVFSNLSMKNVPRPIFMTLCQQRACDDAPEEMYPMGEIRDVSFNNIVADNRELDKNSAFFLTGMPDGMIKNVSISQVHFAVSGGGTKADAEREIKEYTLETLEGWWPEFYRVGTLPAYGLYARHMDGLSIDNFHVETSSTDERPPFGFDNVAITSLTNVFANGKPIKN</sequence>
<dbReference type="InterPro" id="IPR011050">
    <property type="entry name" value="Pectin_lyase_fold/virulence"/>
</dbReference>
<dbReference type="InterPro" id="IPR006626">
    <property type="entry name" value="PbH1"/>
</dbReference>
<dbReference type="RefSeq" id="WP_200353507.1">
    <property type="nucleotide sequence ID" value="NZ_JAENIL010000001.1"/>
</dbReference>
<dbReference type="PANTHER" id="PTHR31339:SF9">
    <property type="entry name" value="PLASMIN AND FIBRONECTIN-BINDING PROTEIN A"/>
    <property type="match status" value="1"/>
</dbReference>
<dbReference type="InterPro" id="IPR051801">
    <property type="entry name" value="GH28_Enzymes"/>
</dbReference>
<dbReference type="Gene3D" id="2.160.20.10">
    <property type="entry name" value="Single-stranded right-handed beta-helix, Pectin lyase-like"/>
    <property type="match status" value="1"/>
</dbReference>
<evidence type="ECO:0000256" key="3">
    <source>
        <dbReference type="ARBA" id="ARBA00023295"/>
    </source>
</evidence>
<dbReference type="GO" id="GO:0005975">
    <property type="term" value="P:carbohydrate metabolic process"/>
    <property type="evidence" value="ECO:0007669"/>
    <property type="project" value="InterPro"/>
</dbReference>
<dbReference type="PANTHER" id="PTHR31339">
    <property type="entry name" value="PECTIN LYASE-RELATED"/>
    <property type="match status" value="1"/>
</dbReference>
<evidence type="ECO:0000256" key="2">
    <source>
        <dbReference type="ARBA" id="ARBA00022801"/>
    </source>
</evidence>
<keyword evidence="2 4" id="KW-0378">Hydrolase</keyword>
<keyword evidence="6" id="KW-1185">Reference proteome</keyword>
<dbReference type="InterPro" id="IPR012334">
    <property type="entry name" value="Pectin_lyas_fold"/>
</dbReference>